<dbReference type="PANTHER" id="PTHR30537:SF68">
    <property type="entry name" value="TRANSCRIPTIONAL REGULATOR-RELATED"/>
    <property type="match status" value="1"/>
</dbReference>
<dbReference type="SUPFAM" id="SSF46785">
    <property type="entry name" value="Winged helix' DNA-binding domain"/>
    <property type="match status" value="1"/>
</dbReference>
<comment type="caution">
    <text evidence="6">The sequence shown here is derived from an EMBL/GenBank/DDBJ whole genome shotgun (WGS) entry which is preliminary data.</text>
</comment>
<dbReference type="RefSeq" id="WP_065609749.1">
    <property type="nucleotide sequence ID" value="NZ_CAWMPN010000004.1"/>
</dbReference>
<dbReference type="Pfam" id="PF03466">
    <property type="entry name" value="LysR_substrate"/>
    <property type="match status" value="1"/>
</dbReference>
<dbReference type="AlphaFoldDB" id="A0A1B9P407"/>
<dbReference type="InterPro" id="IPR036390">
    <property type="entry name" value="WH_DNA-bd_sf"/>
</dbReference>
<dbReference type="GO" id="GO:0006351">
    <property type="term" value="P:DNA-templated transcription"/>
    <property type="evidence" value="ECO:0007669"/>
    <property type="project" value="TreeGrafter"/>
</dbReference>
<dbReference type="Proteomes" id="UP000093523">
    <property type="component" value="Unassembled WGS sequence"/>
</dbReference>
<dbReference type="STRING" id="688.A6E04_04840"/>
<dbReference type="FunFam" id="1.10.10.10:FF:000001">
    <property type="entry name" value="LysR family transcriptional regulator"/>
    <property type="match status" value="1"/>
</dbReference>
<dbReference type="Gene3D" id="1.10.10.10">
    <property type="entry name" value="Winged helix-like DNA-binding domain superfamily/Winged helix DNA-binding domain"/>
    <property type="match status" value="1"/>
</dbReference>
<dbReference type="EMBL" id="MAJU01000004">
    <property type="protein sequence ID" value="OCH23233.1"/>
    <property type="molecule type" value="Genomic_DNA"/>
</dbReference>
<dbReference type="PROSITE" id="PS50931">
    <property type="entry name" value="HTH_LYSR"/>
    <property type="match status" value="1"/>
</dbReference>
<evidence type="ECO:0000256" key="2">
    <source>
        <dbReference type="ARBA" id="ARBA00023015"/>
    </source>
</evidence>
<dbReference type="InterPro" id="IPR058163">
    <property type="entry name" value="LysR-type_TF_proteobact-type"/>
</dbReference>
<keyword evidence="2" id="KW-0805">Transcription regulation</keyword>
<evidence type="ECO:0000313" key="6">
    <source>
        <dbReference type="EMBL" id="OCH23233.1"/>
    </source>
</evidence>
<comment type="similarity">
    <text evidence="1">Belongs to the LysR transcriptional regulatory family.</text>
</comment>
<evidence type="ECO:0000256" key="4">
    <source>
        <dbReference type="ARBA" id="ARBA00023163"/>
    </source>
</evidence>
<dbReference type="OrthoDB" id="9786526at2"/>
<dbReference type="PANTHER" id="PTHR30537">
    <property type="entry name" value="HTH-TYPE TRANSCRIPTIONAL REGULATOR"/>
    <property type="match status" value="1"/>
</dbReference>
<gene>
    <name evidence="6" type="ORF">A6E04_04840</name>
</gene>
<dbReference type="GO" id="GO:0003700">
    <property type="term" value="F:DNA-binding transcription factor activity"/>
    <property type="evidence" value="ECO:0007669"/>
    <property type="project" value="InterPro"/>
</dbReference>
<evidence type="ECO:0000256" key="1">
    <source>
        <dbReference type="ARBA" id="ARBA00009437"/>
    </source>
</evidence>
<dbReference type="Pfam" id="PF00126">
    <property type="entry name" value="HTH_1"/>
    <property type="match status" value="1"/>
</dbReference>
<keyword evidence="4" id="KW-0804">Transcription</keyword>
<dbReference type="Gene3D" id="3.40.190.290">
    <property type="match status" value="1"/>
</dbReference>
<dbReference type="InterPro" id="IPR036388">
    <property type="entry name" value="WH-like_DNA-bd_sf"/>
</dbReference>
<dbReference type="SUPFAM" id="SSF53850">
    <property type="entry name" value="Periplasmic binding protein-like II"/>
    <property type="match status" value="1"/>
</dbReference>
<sequence>MDLNSLNIFVNVVQHGSFSAASKIMNIPVATVSRRVSELETQLDQQLLIRTTRKLSVTHVGQLLYQRASSGLNEIFDAEQAINEEQEYLKGQLRISIPPALYVFDDMFHQFNNTYPLIQLDIFSTVRKTDFIDDDVDIVIRVGKVNYQSAIARHLGKYRHVMVCSQKFLNKYGIPKDPTALANLPIAAWRFGHGPITWQLGEHCIEITPKFSSSDYVHSLSAIRTGEMLGELPPMLANPLLRSGEFVEVLAEYPLPEVDLHIIYPSRKHLSRLSKVFIDDFIQFCRTHQKGDSLFNISL</sequence>
<evidence type="ECO:0000259" key="5">
    <source>
        <dbReference type="PROSITE" id="PS50931"/>
    </source>
</evidence>
<feature type="domain" description="HTH lysR-type" evidence="5">
    <location>
        <begin position="1"/>
        <end position="58"/>
    </location>
</feature>
<accession>A0A1B9P407</accession>
<organism evidence="6 7">
    <name type="scientific">Aliivibrio logei</name>
    <name type="common">Vibrio logei</name>
    <dbReference type="NCBI Taxonomy" id="688"/>
    <lineage>
        <taxon>Bacteria</taxon>
        <taxon>Pseudomonadati</taxon>
        <taxon>Pseudomonadota</taxon>
        <taxon>Gammaproteobacteria</taxon>
        <taxon>Vibrionales</taxon>
        <taxon>Vibrionaceae</taxon>
        <taxon>Aliivibrio</taxon>
    </lineage>
</organism>
<dbReference type="GO" id="GO:0043565">
    <property type="term" value="F:sequence-specific DNA binding"/>
    <property type="evidence" value="ECO:0007669"/>
    <property type="project" value="TreeGrafter"/>
</dbReference>
<proteinExistence type="inferred from homology"/>
<evidence type="ECO:0000256" key="3">
    <source>
        <dbReference type="ARBA" id="ARBA00023125"/>
    </source>
</evidence>
<dbReference type="InterPro" id="IPR005119">
    <property type="entry name" value="LysR_subst-bd"/>
</dbReference>
<protein>
    <submittedName>
        <fullName evidence="6">LysR family transcriptional regulator</fullName>
    </submittedName>
</protein>
<evidence type="ECO:0000313" key="7">
    <source>
        <dbReference type="Proteomes" id="UP000093523"/>
    </source>
</evidence>
<reference evidence="6 7" key="1">
    <citation type="submission" date="2016-06" db="EMBL/GenBank/DDBJ databases">
        <authorList>
            <person name="Kjaerup R.B."/>
            <person name="Dalgaard T.S."/>
            <person name="Juul-Madsen H.R."/>
        </authorList>
    </citation>
    <scope>NUCLEOTIDE SEQUENCE [LARGE SCALE GENOMIC DNA]</scope>
    <source>
        <strain evidence="6 7">1S159</strain>
    </source>
</reference>
<name>A0A1B9P407_ALILO</name>
<dbReference type="InterPro" id="IPR000847">
    <property type="entry name" value="LysR_HTH_N"/>
</dbReference>
<keyword evidence="3" id="KW-0238">DNA-binding</keyword>